<dbReference type="GO" id="GO:0005525">
    <property type="term" value="F:GTP binding"/>
    <property type="evidence" value="ECO:0007669"/>
    <property type="project" value="InterPro"/>
</dbReference>
<protein>
    <recommendedName>
        <fullName evidence="1">G domain-containing protein</fullName>
    </recommendedName>
</protein>
<name>A0A9P5Y9V4_9AGAR</name>
<dbReference type="EMBL" id="MU150259">
    <property type="protein sequence ID" value="KAF9463790.1"/>
    <property type="molecule type" value="Genomic_DNA"/>
</dbReference>
<proteinExistence type="predicted"/>
<gene>
    <name evidence="2" type="ORF">BDZ94DRAFT_1308499</name>
</gene>
<evidence type="ECO:0000259" key="1">
    <source>
        <dbReference type="Pfam" id="PF01926"/>
    </source>
</evidence>
<dbReference type="Proteomes" id="UP000807353">
    <property type="component" value="Unassembled WGS sequence"/>
</dbReference>
<dbReference type="InterPro" id="IPR027417">
    <property type="entry name" value="P-loop_NTPase"/>
</dbReference>
<accession>A0A9P5Y9V4</accession>
<evidence type="ECO:0000313" key="2">
    <source>
        <dbReference type="EMBL" id="KAF9463790.1"/>
    </source>
</evidence>
<comment type="caution">
    <text evidence="2">The sequence shown here is derived from an EMBL/GenBank/DDBJ whole genome shotgun (WGS) entry which is preliminary data.</text>
</comment>
<dbReference type="SUPFAM" id="SSF52540">
    <property type="entry name" value="P-loop containing nucleoside triphosphate hydrolases"/>
    <property type="match status" value="1"/>
</dbReference>
<dbReference type="Pfam" id="PF01926">
    <property type="entry name" value="MMR_HSR1"/>
    <property type="match status" value="1"/>
</dbReference>
<feature type="domain" description="G" evidence="1">
    <location>
        <begin position="53"/>
        <end position="158"/>
    </location>
</feature>
<dbReference type="CDD" id="cd00882">
    <property type="entry name" value="Ras_like_GTPase"/>
    <property type="match status" value="1"/>
</dbReference>
<keyword evidence="3" id="KW-1185">Reference proteome</keyword>
<organism evidence="2 3">
    <name type="scientific">Collybia nuda</name>
    <dbReference type="NCBI Taxonomy" id="64659"/>
    <lineage>
        <taxon>Eukaryota</taxon>
        <taxon>Fungi</taxon>
        <taxon>Dikarya</taxon>
        <taxon>Basidiomycota</taxon>
        <taxon>Agaricomycotina</taxon>
        <taxon>Agaricomycetes</taxon>
        <taxon>Agaricomycetidae</taxon>
        <taxon>Agaricales</taxon>
        <taxon>Tricholomatineae</taxon>
        <taxon>Clitocybaceae</taxon>
        <taxon>Collybia</taxon>
    </lineage>
</organism>
<sequence>MRRALLALSARCSSPASTQRRKAARASILHKMEAITRNADCRNLQIAYEDISIAIMGAAGSGKSTFINLVSDSELPVSESLEPSTHVDVANYSDSPPGRSVKLIDTPGLDVKSSDDILKAIMATCPPAKPRRKAADGVVYLHRVSNAVPNITKHLLAFKTICGDITFRRVVIVTNMWSELPEEAAMGIPNDGGIGLKGDAKIFRHDNTRSSASRILNSLIEDHRPPALSDAISDIREAEKGCIPGCFGGIFSSRSP</sequence>
<evidence type="ECO:0000313" key="3">
    <source>
        <dbReference type="Proteomes" id="UP000807353"/>
    </source>
</evidence>
<dbReference type="Gene3D" id="3.40.50.300">
    <property type="entry name" value="P-loop containing nucleotide triphosphate hydrolases"/>
    <property type="match status" value="1"/>
</dbReference>
<reference evidence="2" key="1">
    <citation type="submission" date="2020-11" db="EMBL/GenBank/DDBJ databases">
        <authorList>
            <consortium name="DOE Joint Genome Institute"/>
            <person name="Ahrendt S."/>
            <person name="Riley R."/>
            <person name="Andreopoulos W."/>
            <person name="Labutti K."/>
            <person name="Pangilinan J."/>
            <person name="Ruiz-Duenas F.J."/>
            <person name="Barrasa J.M."/>
            <person name="Sanchez-Garcia M."/>
            <person name="Camarero S."/>
            <person name="Miyauchi S."/>
            <person name="Serrano A."/>
            <person name="Linde D."/>
            <person name="Babiker R."/>
            <person name="Drula E."/>
            <person name="Ayuso-Fernandez I."/>
            <person name="Pacheco R."/>
            <person name="Padilla G."/>
            <person name="Ferreira P."/>
            <person name="Barriuso J."/>
            <person name="Kellner H."/>
            <person name="Castanera R."/>
            <person name="Alfaro M."/>
            <person name="Ramirez L."/>
            <person name="Pisabarro A.G."/>
            <person name="Kuo A."/>
            <person name="Tritt A."/>
            <person name="Lipzen A."/>
            <person name="He G."/>
            <person name="Yan M."/>
            <person name="Ng V."/>
            <person name="Cullen D."/>
            <person name="Martin F."/>
            <person name="Rosso M.-N."/>
            <person name="Henrissat B."/>
            <person name="Hibbett D."/>
            <person name="Martinez A.T."/>
            <person name="Grigoriev I.V."/>
        </authorList>
    </citation>
    <scope>NUCLEOTIDE SEQUENCE</scope>
    <source>
        <strain evidence="2">CBS 247.69</strain>
    </source>
</reference>
<dbReference type="InterPro" id="IPR006073">
    <property type="entry name" value="GTP-bd"/>
</dbReference>
<dbReference type="OrthoDB" id="8954335at2759"/>
<dbReference type="AlphaFoldDB" id="A0A9P5Y9V4"/>